<gene>
    <name evidence="2" type="primary">106088265</name>
</gene>
<keyword evidence="3" id="KW-1185">Reference proteome</keyword>
<dbReference type="Pfam" id="PF02958">
    <property type="entry name" value="EcKL"/>
    <property type="match status" value="1"/>
</dbReference>
<dbReference type="KEGG" id="scac:106088265"/>
<accession>A0A1I8Q303</accession>
<evidence type="ECO:0000313" key="3">
    <source>
        <dbReference type="Proteomes" id="UP000095300"/>
    </source>
</evidence>
<dbReference type="PANTHER" id="PTHR11012">
    <property type="entry name" value="PROTEIN KINASE-LIKE DOMAIN-CONTAINING"/>
    <property type="match status" value="1"/>
</dbReference>
<organism evidence="2 3">
    <name type="scientific">Stomoxys calcitrans</name>
    <name type="common">Stable fly</name>
    <name type="synonym">Conops calcitrans</name>
    <dbReference type="NCBI Taxonomy" id="35570"/>
    <lineage>
        <taxon>Eukaryota</taxon>
        <taxon>Metazoa</taxon>
        <taxon>Ecdysozoa</taxon>
        <taxon>Arthropoda</taxon>
        <taxon>Hexapoda</taxon>
        <taxon>Insecta</taxon>
        <taxon>Pterygota</taxon>
        <taxon>Neoptera</taxon>
        <taxon>Endopterygota</taxon>
        <taxon>Diptera</taxon>
        <taxon>Brachycera</taxon>
        <taxon>Muscomorpha</taxon>
        <taxon>Muscoidea</taxon>
        <taxon>Muscidae</taxon>
        <taxon>Stomoxys</taxon>
    </lineage>
</organism>
<proteinExistence type="predicted"/>
<evidence type="ECO:0000313" key="2">
    <source>
        <dbReference type="EnsemblMetazoa" id="SCAU013422-PA"/>
    </source>
</evidence>
<dbReference type="Gene3D" id="3.90.1200.10">
    <property type="match status" value="1"/>
</dbReference>
<dbReference type="SUPFAM" id="SSF56112">
    <property type="entry name" value="Protein kinase-like (PK-like)"/>
    <property type="match status" value="1"/>
</dbReference>
<dbReference type="VEuPathDB" id="VectorBase:SCAU013422"/>
<dbReference type="STRING" id="35570.A0A1I8Q303"/>
<dbReference type="Proteomes" id="UP000095300">
    <property type="component" value="Unassembled WGS sequence"/>
</dbReference>
<dbReference type="OrthoDB" id="8250698at2759"/>
<dbReference type="InterPro" id="IPR015897">
    <property type="entry name" value="CHK_kinase-like"/>
</dbReference>
<sequence>MSTYNDDELEAPAWIDQRFLEEVLSTYENNEHVEVLNYEMSPASMKGDHYASIMFRCKVEYRFGDNGTILNKSLIIKTLPVEEGSKKREMLLESRLFETEIKMFSEVLPKIEKILAECGEPTRLSAGFIYQSLKPHKVIIVEDLCTLGYDTVRGRYLNEEEIKMLYGKLAKLHAVSHMLGHSEDHECVTELQDGYKLFSLTVMEEIWTHGIEHFLNMLSSHEEFSIYYQKVKDMKDSIRPTMVDLYRAFTLKQGKGDIFVLNHGDFHLKNLMFKFNHQQQMEDVIMVDYQLSTYAPANVDLMYSEYLLLGPEMRSKRNEIRQYYFTEFIRILKKINYQGRLPKYSELQISALQYRQFSVYLLGVLLPLIIGYFRKSAEELNDVDTVELTENRELNTPFYYAPDFVDEVRRVMPKLLYEGFLD</sequence>
<protein>
    <recommendedName>
        <fullName evidence="1">CHK kinase-like domain-containing protein</fullName>
    </recommendedName>
</protein>
<dbReference type="EnsemblMetazoa" id="SCAU013422-RA">
    <property type="protein sequence ID" value="SCAU013422-PA"/>
    <property type="gene ID" value="SCAU013422"/>
</dbReference>
<dbReference type="PANTHER" id="PTHR11012:SF12">
    <property type="entry name" value="CHK KINASE-LIKE DOMAIN-CONTAINING PROTEIN-RELATED"/>
    <property type="match status" value="1"/>
</dbReference>
<feature type="domain" description="CHK kinase-like" evidence="1">
    <location>
        <begin position="139"/>
        <end position="334"/>
    </location>
</feature>
<dbReference type="AlphaFoldDB" id="A0A1I8Q303"/>
<evidence type="ECO:0000259" key="1">
    <source>
        <dbReference type="SMART" id="SM00587"/>
    </source>
</evidence>
<dbReference type="InterPro" id="IPR011009">
    <property type="entry name" value="Kinase-like_dom_sf"/>
</dbReference>
<dbReference type="InterPro" id="IPR004119">
    <property type="entry name" value="EcKL"/>
</dbReference>
<name>A0A1I8Q303_STOCA</name>
<reference evidence="2" key="1">
    <citation type="submission" date="2020-05" db="UniProtKB">
        <authorList>
            <consortium name="EnsemblMetazoa"/>
        </authorList>
    </citation>
    <scope>IDENTIFICATION</scope>
    <source>
        <strain evidence="2">USDA</strain>
    </source>
</reference>
<dbReference type="SMART" id="SM00587">
    <property type="entry name" value="CHK"/>
    <property type="match status" value="1"/>
</dbReference>